<dbReference type="GO" id="GO:0005523">
    <property type="term" value="F:tropomyosin binding"/>
    <property type="evidence" value="ECO:0007669"/>
    <property type="project" value="InterPro"/>
</dbReference>
<protein>
    <submittedName>
        <fullName evidence="6">Tropomodulin</fullName>
    </submittedName>
</protein>
<feature type="region of interest" description="Disordered" evidence="4">
    <location>
        <begin position="77"/>
        <end position="104"/>
    </location>
</feature>
<dbReference type="SUPFAM" id="SSF52047">
    <property type="entry name" value="RNI-like"/>
    <property type="match status" value="1"/>
</dbReference>
<keyword evidence="3" id="KW-0206">Cytoskeleton</keyword>
<keyword evidence="2" id="KW-0963">Cytoplasm</keyword>
<dbReference type="Proteomes" id="UP000887575">
    <property type="component" value="Unassembled WGS sequence"/>
</dbReference>
<evidence type="ECO:0000256" key="1">
    <source>
        <dbReference type="ARBA" id="ARBA00004245"/>
    </source>
</evidence>
<comment type="subcellular location">
    <subcellularLocation>
        <location evidence="1">Cytoplasm</location>
        <location evidence="1">Cytoskeleton</location>
    </subcellularLocation>
</comment>
<dbReference type="GO" id="GO:0030016">
    <property type="term" value="C:myofibril"/>
    <property type="evidence" value="ECO:0007669"/>
    <property type="project" value="TreeGrafter"/>
</dbReference>
<evidence type="ECO:0000256" key="4">
    <source>
        <dbReference type="SAM" id="MobiDB-lite"/>
    </source>
</evidence>
<dbReference type="PANTHER" id="PTHR10901">
    <property type="entry name" value="TROPOMODULIN"/>
    <property type="match status" value="1"/>
</dbReference>
<evidence type="ECO:0000313" key="6">
    <source>
        <dbReference type="WBParaSite" id="MBELARI_LOCUS13056"/>
    </source>
</evidence>
<evidence type="ECO:0000256" key="2">
    <source>
        <dbReference type="ARBA" id="ARBA00022490"/>
    </source>
</evidence>
<dbReference type="FunFam" id="3.80.10.10:FF:000099">
    <property type="entry name" value="Tropomodulin, isoform C"/>
    <property type="match status" value="1"/>
</dbReference>
<feature type="compositionally biased region" description="Polar residues" evidence="4">
    <location>
        <begin position="88"/>
        <end position="101"/>
    </location>
</feature>
<evidence type="ECO:0000313" key="5">
    <source>
        <dbReference type="Proteomes" id="UP000887575"/>
    </source>
</evidence>
<feature type="region of interest" description="Disordered" evidence="4">
    <location>
        <begin position="30"/>
        <end position="53"/>
    </location>
</feature>
<dbReference type="InterPro" id="IPR004934">
    <property type="entry name" value="TMOD"/>
</dbReference>
<dbReference type="Gene3D" id="3.80.10.10">
    <property type="entry name" value="Ribonuclease Inhibitor"/>
    <property type="match status" value="1"/>
</dbReference>
<keyword evidence="5" id="KW-1185">Reference proteome</keyword>
<sequence>MFAREAEFSPIGPLSPISKGVDYYAEEQTFAAPGSRTQTGTTGGPGNKIYGKGLKDVDDVDFEGMLGKLSAAELEDLNNDFDPDNSMLPPSQRCQEQTSKAPTGPYKRERLMQFLEDTAKNEKDWDEVVPFQKGMVRGSRFVDENAAPSGKGSGIGGMEMPIALDLADPDDDEMSVEDEEIVIERALKKAPENDLVDLAGILGMHSVLNQPQFYNALKGKGQDENSGTTFSGAIPSYQPKVYPDEPENVTDVDDCINRLHDNDSSLKTVNINNMKRVSKEKIRQLIDAASNSKHIESFSLSNTAIADTEARCIEKLIENSPSLKVVNIESNFITPEMLARLLRATLKTQSIIEFHAENQRQGVLGNQIEMDMMLTVEENEALLRVGIAFQSMEARHRVAEALERNYERIRVRRLQGESNA</sequence>
<name>A0AAF3EGF0_9BILA</name>
<evidence type="ECO:0000256" key="3">
    <source>
        <dbReference type="ARBA" id="ARBA00023212"/>
    </source>
</evidence>
<feature type="region of interest" description="Disordered" evidence="4">
    <location>
        <begin position="218"/>
        <end position="242"/>
    </location>
</feature>
<dbReference type="Pfam" id="PF03250">
    <property type="entry name" value="Tropomodulin"/>
    <property type="match status" value="1"/>
</dbReference>
<dbReference type="GO" id="GO:0030239">
    <property type="term" value="P:myofibril assembly"/>
    <property type="evidence" value="ECO:0007669"/>
    <property type="project" value="TreeGrafter"/>
</dbReference>
<dbReference type="InterPro" id="IPR032675">
    <property type="entry name" value="LRR_dom_sf"/>
</dbReference>
<organism evidence="5 6">
    <name type="scientific">Mesorhabditis belari</name>
    <dbReference type="NCBI Taxonomy" id="2138241"/>
    <lineage>
        <taxon>Eukaryota</taxon>
        <taxon>Metazoa</taxon>
        <taxon>Ecdysozoa</taxon>
        <taxon>Nematoda</taxon>
        <taxon>Chromadorea</taxon>
        <taxon>Rhabditida</taxon>
        <taxon>Rhabditina</taxon>
        <taxon>Rhabditomorpha</taxon>
        <taxon>Rhabditoidea</taxon>
        <taxon>Rhabditidae</taxon>
        <taxon>Mesorhabditinae</taxon>
        <taxon>Mesorhabditis</taxon>
    </lineage>
</organism>
<dbReference type="GO" id="GO:0005856">
    <property type="term" value="C:cytoskeleton"/>
    <property type="evidence" value="ECO:0007669"/>
    <property type="project" value="UniProtKB-SubCell"/>
</dbReference>
<dbReference type="PANTHER" id="PTHR10901:SF6">
    <property type="entry name" value="TROPOMODULIN, ISOFORM N"/>
    <property type="match status" value="1"/>
</dbReference>
<dbReference type="GO" id="GO:0051694">
    <property type="term" value="P:pointed-end actin filament capping"/>
    <property type="evidence" value="ECO:0007669"/>
    <property type="project" value="InterPro"/>
</dbReference>
<dbReference type="GO" id="GO:0007015">
    <property type="term" value="P:actin filament organization"/>
    <property type="evidence" value="ECO:0007669"/>
    <property type="project" value="TreeGrafter"/>
</dbReference>
<dbReference type="AlphaFoldDB" id="A0AAF3EGF0"/>
<dbReference type="WBParaSite" id="MBELARI_LOCUS13056">
    <property type="protein sequence ID" value="MBELARI_LOCUS13056"/>
    <property type="gene ID" value="MBELARI_LOCUS13056"/>
</dbReference>
<reference evidence="6" key="1">
    <citation type="submission" date="2024-02" db="UniProtKB">
        <authorList>
            <consortium name="WormBaseParasite"/>
        </authorList>
    </citation>
    <scope>IDENTIFICATION</scope>
</reference>
<proteinExistence type="predicted"/>
<accession>A0AAF3EGF0</accession>